<proteinExistence type="predicted"/>
<evidence type="ECO:0000313" key="3">
    <source>
        <dbReference type="EMBL" id="KAI1723562.1"/>
    </source>
</evidence>
<feature type="region of interest" description="Disordered" evidence="1">
    <location>
        <begin position="455"/>
        <end position="494"/>
    </location>
</feature>
<organism evidence="3 4">
    <name type="scientific">Ditylenchus destructor</name>
    <dbReference type="NCBI Taxonomy" id="166010"/>
    <lineage>
        <taxon>Eukaryota</taxon>
        <taxon>Metazoa</taxon>
        <taxon>Ecdysozoa</taxon>
        <taxon>Nematoda</taxon>
        <taxon>Chromadorea</taxon>
        <taxon>Rhabditida</taxon>
        <taxon>Tylenchina</taxon>
        <taxon>Tylenchomorpha</taxon>
        <taxon>Sphaerularioidea</taxon>
        <taxon>Anguinidae</taxon>
        <taxon>Anguininae</taxon>
        <taxon>Ditylenchus</taxon>
    </lineage>
</organism>
<evidence type="ECO:0000256" key="1">
    <source>
        <dbReference type="SAM" id="MobiDB-lite"/>
    </source>
</evidence>
<dbReference type="AlphaFoldDB" id="A0AAD4R890"/>
<comment type="caution">
    <text evidence="3">The sequence shown here is derived from an EMBL/GenBank/DDBJ whole genome shotgun (WGS) entry which is preliminary data.</text>
</comment>
<name>A0AAD4R890_9BILA</name>
<protein>
    <submittedName>
        <fullName evidence="3">Uncharacterized protein</fullName>
    </submittedName>
</protein>
<feature type="chain" id="PRO_5042062908" evidence="2">
    <location>
        <begin position="24"/>
        <end position="545"/>
    </location>
</feature>
<gene>
    <name evidence="3" type="ORF">DdX_03724</name>
</gene>
<dbReference type="EMBL" id="JAKKPZ010000003">
    <property type="protein sequence ID" value="KAI1723562.1"/>
    <property type="molecule type" value="Genomic_DNA"/>
</dbReference>
<sequence>MKHFVRLSINLCFTLLLFVEVEGQINIRAKRQNVASAGRVNGTGDVSLTGAGNVYKTIDGNVGANGTSEGIATGHGASSILSNSYGITGNKSAQVVGNVASSGNSTKSNSFTYAGVDGNNTNIQSREAGTATGVGNSQVNATGDAYMANGNLTNLYNGNQTVGSVSATGDKASSSSLAMGQSLNWGSILAQMVGTAAAQGTFSAIAKLGFGAGTTKNGINIDAMVSGKSLSGGIASAKAVGGGMVVGDNHTMTADLTGGVDGLGNSSLLGVSNLASNGTINNSTIKTFGEGSINTNGRSSQGLIANSSVGANGSSYGDMIMQGGAYGGNKNMSIADGFWVSDGRNESMLRGIGNILGSGNKDSNASITVDSEYMNSINNNNTGVMVSSRGSSASQNSTQSVLSINNVGQLLTGVNKNVTTNIASTTNSSGVVTGESSNVTGNTFLDMGKQFQMGNSSIEARGGGAGNSSAQTRSQLDLRGSNNAPRNTSINGSVTATGDLTNVMSLSLVTDFGGKQSLFNSQNATVDSRGSGMASAQAYGVFKRK</sequence>
<feature type="signal peptide" evidence="2">
    <location>
        <begin position="1"/>
        <end position="23"/>
    </location>
</feature>
<keyword evidence="4" id="KW-1185">Reference proteome</keyword>
<evidence type="ECO:0000256" key="2">
    <source>
        <dbReference type="SAM" id="SignalP"/>
    </source>
</evidence>
<reference evidence="3" key="1">
    <citation type="submission" date="2022-01" db="EMBL/GenBank/DDBJ databases">
        <title>Genome Sequence Resource for Two Populations of Ditylenchus destructor, the Migratory Endoparasitic Phytonematode.</title>
        <authorList>
            <person name="Zhang H."/>
            <person name="Lin R."/>
            <person name="Xie B."/>
        </authorList>
    </citation>
    <scope>NUCLEOTIDE SEQUENCE</scope>
    <source>
        <strain evidence="3">BazhouSP</strain>
    </source>
</reference>
<feature type="compositionally biased region" description="Polar residues" evidence="1">
    <location>
        <begin position="467"/>
        <end position="494"/>
    </location>
</feature>
<dbReference type="Proteomes" id="UP001201812">
    <property type="component" value="Unassembled WGS sequence"/>
</dbReference>
<keyword evidence="2" id="KW-0732">Signal</keyword>
<evidence type="ECO:0000313" key="4">
    <source>
        <dbReference type="Proteomes" id="UP001201812"/>
    </source>
</evidence>
<accession>A0AAD4R890</accession>